<organism evidence="5 6">
    <name type="scientific">Salinactinospora qingdaonensis</name>
    <dbReference type="NCBI Taxonomy" id="702744"/>
    <lineage>
        <taxon>Bacteria</taxon>
        <taxon>Bacillati</taxon>
        <taxon>Actinomycetota</taxon>
        <taxon>Actinomycetes</taxon>
        <taxon>Streptosporangiales</taxon>
        <taxon>Nocardiopsidaceae</taxon>
        <taxon>Salinactinospora</taxon>
    </lineage>
</organism>
<feature type="domain" description="Acyl-CoA dehydrogenase/oxidase C-terminal" evidence="4">
    <location>
        <begin position="253"/>
        <end position="387"/>
    </location>
</feature>
<dbReference type="SUPFAM" id="SSF47203">
    <property type="entry name" value="Acyl-CoA dehydrogenase C-terminal domain-like"/>
    <property type="match status" value="1"/>
</dbReference>
<reference evidence="6" key="1">
    <citation type="journal article" date="2019" name="Int. J. Syst. Evol. Microbiol.">
        <title>The Global Catalogue of Microorganisms (GCM) 10K type strain sequencing project: providing services to taxonomists for standard genome sequencing and annotation.</title>
        <authorList>
            <consortium name="The Broad Institute Genomics Platform"/>
            <consortium name="The Broad Institute Genome Sequencing Center for Infectious Disease"/>
            <person name="Wu L."/>
            <person name="Ma J."/>
        </authorList>
    </citation>
    <scope>NUCLEOTIDE SEQUENCE [LARGE SCALE GENOMIC DNA]</scope>
    <source>
        <strain evidence="6">JCM 17137</strain>
    </source>
</reference>
<dbReference type="Pfam" id="PF00441">
    <property type="entry name" value="Acyl-CoA_dh_1"/>
    <property type="match status" value="1"/>
</dbReference>
<accession>A0ABP7FAN5</accession>
<dbReference type="EMBL" id="BAABDD010000004">
    <property type="protein sequence ID" value="GAA3734430.1"/>
    <property type="molecule type" value="Genomic_DNA"/>
</dbReference>
<dbReference type="PANTHER" id="PTHR43884:SF12">
    <property type="entry name" value="ISOVALERYL-COA DEHYDROGENASE, MITOCHONDRIAL-RELATED"/>
    <property type="match status" value="1"/>
</dbReference>
<gene>
    <name evidence="5" type="ORF">GCM10022402_13420</name>
</gene>
<evidence type="ECO:0000256" key="1">
    <source>
        <dbReference type="ARBA" id="ARBA00009347"/>
    </source>
</evidence>
<dbReference type="Proteomes" id="UP001500908">
    <property type="component" value="Unassembled WGS sequence"/>
</dbReference>
<dbReference type="SUPFAM" id="SSF56645">
    <property type="entry name" value="Acyl-CoA dehydrogenase NM domain-like"/>
    <property type="match status" value="1"/>
</dbReference>
<dbReference type="InterPro" id="IPR036250">
    <property type="entry name" value="AcylCo_DH-like_C"/>
</dbReference>
<dbReference type="RefSeq" id="WP_344968445.1">
    <property type="nucleotide sequence ID" value="NZ_BAABDD010000004.1"/>
</dbReference>
<protein>
    <submittedName>
        <fullName evidence="5">Acyl-CoA dehydrogenase</fullName>
    </submittedName>
</protein>
<dbReference type="InterPro" id="IPR009100">
    <property type="entry name" value="AcylCoA_DH/oxidase_NM_dom_sf"/>
</dbReference>
<name>A0ABP7FAN5_9ACTN</name>
<dbReference type="InterPro" id="IPR046373">
    <property type="entry name" value="Acyl-CoA_Oxase/DH_mid-dom_sf"/>
</dbReference>
<dbReference type="InterPro" id="IPR009075">
    <property type="entry name" value="AcylCo_DH/oxidase_C"/>
</dbReference>
<sequence>MRADSGPLIRQPWETLRMPEPVAPGPGVTELDRALGDPWDKDNPAGFVEFLAADERAEMSAAGEAILDRYGFNAEFVPVALGGRFARMDRLIEVLRTVWRRDPCLGLGHGLSSFIAAVSAWTAGDSSQRSAVANLLLANRRVAPVYHEFGHDNDLSSVNFSATSNGAGWLLNGRKDLVTDVRRADAMVIFARTRPGLGSRNHGQFFVPKPTAAQGRVRYLPRSPSSGMRGVRLDGAEFTNYRIPGESLIGEPGQGVETALRSFQITRSALPGASVGILDTGLRTALSYVRERRRYGGAATDLPYVRAVIGRAFTDLLVVDAFSSVAARALHLLPGETGVLASAVKYLAPRVLMDAMAELSTVLGAHSHLREGRYAIFEKLARDLAPAEFGHASRDACRATILPQLPRLARRAWFNGTALPELFWVGGDLAPLRFSGLVTGAPGSDSLCAALVDISEHYAGASPLGRLADRFRDELVLLRAQCVELAPKDLSLDASPAAHAVVERYTLVLAAACCLGIWWHGSGHGVPFACDETWVTAALDRLNRRLGGKVTTREETRGLEESMFRSAVRRHDDGRLFDLTGREVPG</sequence>
<comment type="caution">
    <text evidence="5">The sequence shown here is derived from an EMBL/GenBank/DDBJ whole genome shotgun (WGS) entry which is preliminary data.</text>
</comment>
<keyword evidence="2" id="KW-0285">Flavoprotein</keyword>
<evidence type="ECO:0000313" key="5">
    <source>
        <dbReference type="EMBL" id="GAA3734430.1"/>
    </source>
</evidence>
<keyword evidence="6" id="KW-1185">Reference proteome</keyword>
<evidence type="ECO:0000259" key="4">
    <source>
        <dbReference type="Pfam" id="PF00441"/>
    </source>
</evidence>
<proteinExistence type="inferred from homology"/>
<dbReference type="CDD" id="cd00567">
    <property type="entry name" value="ACAD"/>
    <property type="match status" value="1"/>
</dbReference>
<dbReference type="Gene3D" id="1.20.140.10">
    <property type="entry name" value="Butyryl-CoA Dehydrogenase, subunit A, domain 3"/>
    <property type="match status" value="1"/>
</dbReference>
<evidence type="ECO:0000313" key="6">
    <source>
        <dbReference type="Proteomes" id="UP001500908"/>
    </source>
</evidence>
<keyword evidence="3" id="KW-0274">FAD</keyword>
<dbReference type="PANTHER" id="PTHR43884">
    <property type="entry name" value="ACYL-COA DEHYDROGENASE"/>
    <property type="match status" value="1"/>
</dbReference>
<evidence type="ECO:0000256" key="2">
    <source>
        <dbReference type="ARBA" id="ARBA00022630"/>
    </source>
</evidence>
<dbReference type="Gene3D" id="2.40.110.10">
    <property type="entry name" value="Butyryl-CoA Dehydrogenase, subunit A, domain 2"/>
    <property type="match status" value="1"/>
</dbReference>
<evidence type="ECO:0000256" key="3">
    <source>
        <dbReference type="ARBA" id="ARBA00022827"/>
    </source>
</evidence>
<comment type="similarity">
    <text evidence="1">Belongs to the acyl-CoA dehydrogenase family.</text>
</comment>